<evidence type="ECO:0000313" key="3">
    <source>
        <dbReference type="Proteomes" id="UP000034034"/>
    </source>
</evidence>
<reference evidence="2" key="1">
    <citation type="submission" date="2019-08" db="EMBL/GenBank/DDBJ databases">
        <title>Complete genome sequence of a mangrove-derived Streptomyces xiamenensis.</title>
        <authorList>
            <person name="Xu J."/>
        </authorList>
    </citation>
    <scope>NUCLEOTIDE SEQUENCE</scope>
    <source>
        <strain evidence="2">318</strain>
    </source>
</reference>
<accession>A0A0F7FZ00</accession>
<feature type="region of interest" description="Disordered" evidence="1">
    <location>
        <begin position="63"/>
        <end position="94"/>
    </location>
</feature>
<evidence type="ECO:0000256" key="1">
    <source>
        <dbReference type="SAM" id="MobiDB-lite"/>
    </source>
</evidence>
<dbReference type="Proteomes" id="UP000034034">
    <property type="component" value="Chromosome"/>
</dbReference>
<dbReference type="AlphaFoldDB" id="A0A0F7FZ00"/>
<keyword evidence="3" id="KW-1185">Reference proteome</keyword>
<name>A0A0F7FZ00_9ACTN</name>
<dbReference type="STRING" id="408015.SXIM_39410"/>
<dbReference type="HOGENOM" id="CLU_2385018_0_0_11"/>
<gene>
    <name evidence="2" type="ORF">SXIM_39410</name>
</gene>
<evidence type="ECO:0000313" key="2">
    <source>
        <dbReference type="EMBL" id="AKG45325.1"/>
    </source>
</evidence>
<protein>
    <submittedName>
        <fullName evidence="2">Uncharacterized protein</fullName>
    </submittedName>
</protein>
<organism evidence="2 3">
    <name type="scientific">Streptomyces xiamenensis</name>
    <dbReference type="NCBI Taxonomy" id="408015"/>
    <lineage>
        <taxon>Bacteria</taxon>
        <taxon>Bacillati</taxon>
        <taxon>Actinomycetota</taxon>
        <taxon>Actinomycetes</taxon>
        <taxon>Kitasatosporales</taxon>
        <taxon>Streptomycetaceae</taxon>
        <taxon>Streptomyces</taxon>
    </lineage>
</organism>
<dbReference type="PATRIC" id="fig|408015.6.peg.3992"/>
<dbReference type="KEGG" id="sxi:SXIM_39410"/>
<proteinExistence type="predicted"/>
<feature type="compositionally biased region" description="Polar residues" evidence="1">
    <location>
        <begin position="83"/>
        <end position="94"/>
    </location>
</feature>
<sequence>MIGPVTGPGIGLLVGPVAGLNITLRDDRPGDVLGAAGWAARSWDGSVHRSLLGCRPGESAGNVPIIEADPWPEPAPSGPVSIPDSTAPHTFARS</sequence>
<dbReference type="EMBL" id="CP009922">
    <property type="protein sequence ID" value="AKG45325.1"/>
    <property type="molecule type" value="Genomic_DNA"/>
</dbReference>